<dbReference type="Pfam" id="PF03061">
    <property type="entry name" value="4HBT"/>
    <property type="match status" value="1"/>
</dbReference>
<name>A0ABU8X9Y8_9BURK</name>
<dbReference type="EC" id="3.1.2.-" evidence="2"/>
<reference evidence="2 3" key="1">
    <citation type="submission" date="2024-03" db="EMBL/GenBank/DDBJ databases">
        <title>Novel species of the genus Variovorax.</title>
        <authorList>
            <person name="Liu Q."/>
            <person name="Xin Y.-H."/>
        </authorList>
    </citation>
    <scope>NUCLEOTIDE SEQUENCE [LARGE SCALE GENOMIC DNA]</scope>
    <source>
        <strain evidence="2 3">KACC 18901</strain>
    </source>
</reference>
<dbReference type="CDD" id="cd03443">
    <property type="entry name" value="PaaI_thioesterase"/>
    <property type="match status" value="1"/>
</dbReference>
<comment type="caution">
    <text evidence="2">The sequence shown here is derived from an EMBL/GenBank/DDBJ whole genome shotgun (WGS) entry which is preliminary data.</text>
</comment>
<proteinExistence type="predicted"/>
<dbReference type="SUPFAM" id="SSF54637">
    <property type="entry name" value="Thioesterase/thiol ester dehydrase-isomerase"/>
    <property type="match status" value="1"/>
</dbReference>
<keyword evidence="3" id="KW-1185">Reference proteome</keyword>
<dbReference type="EMBL" id="JBBKZS010000007">
    <property type="protein sequence ID" value="MEJ8856647.1"/>
    <property type="molecule type" value="Genomic_DNA"/>
</dbReference>
<evidence type="ECO:0000313" key="2">
    <source>
        <dbReference type="EMBL" id="MEJ8856647.1"/>
    </source>
</evidence>
<dbReference type="Proteomes" id="UP001367030">
    <property type="component" value="Unassembled WGS sequence"/>
</dbReference>
<dbReference type="InterPro" id="IPR006683">
    <property type="entry name" value="Thioestr_dom"/>
</dbReference>
<evidence type="ECO:0000259" key="1">
    <source>
        <dbReference type="Pfam" id="PF03061"/>
    </source>
</evidence>
<dbReference type="InterPro" id="IPR029069">
    <property type="entry name" value="HotDog_dom_sf"/>
</dbReference>
<evidence type="ECO:0000313" key="3">
    <source>
        <dbReference type="Proteomes" id="UP001367030"/>
    </source>
</evidence>
<organism evidence="2 3">
    <name type="scientific">Variovorax robiniae</name>
    <dbReference type="NCBI Taxonomy" id="1836199"/>
    <lineage>
        <taxon>Bacteria</taxon>
        <taxon>Pseudomonadati</taxon>
        <taxon>Pseudomonadota</taxon>
        <taxon>Betaproteobacteria</taxon>
        <taxon>Burkholderiales</taxon>
        <taxon>Comamonadaceae</taxon>
        <taxon>Variovorax</taxon>
    </lineage>
</organism>
<feature type="domain" description="Thioesterase" evidence="1">
    <location>
        <begin position="64"/>
        <end position="133"/>
    </location>
</feature>
<dbReference type="Gene3D" id="3.10.129.10">
    <property type="entry name" value="Hotdog Thioesterase"/>
    <property type="match status" value="1"/>
</dbReference>
<dbReference type="GO" id="GO:0016787">
    <property type="term" value="F:hydrolase activity"/>
    <property type="evidence" value="ECO:0007669"/>
    <property type="project" value="UniProtKB-KW"/>
</dbReference>
<accession>A0ABU8X9Y8</accession>
<keyword evidence="2" id="KW-0378">Hydrolase</keyword>
<dbReference type="RefSeq" id="WP_340336711.1">
    <property type="nucleotide sequence ID" value="NZ_JBBKZS010000007.1"/>
</dbReference>
<sequence>MTQELESGEAGAQSLRDRTAANLEAMPYCRHLGIRLAPDAQDGAPTFHLPFDPRLIGNASLPAIHGGVLATFMQACALAATSAALGNQVPPKLVDFSLDYLSSAGPSDLYAQCEMHRVGRRIAAVGIRCWQRSADEPVALGRAHVYVAASSSDASVTLPD</sequence>
<protein>
    <submittedName>
        <fullName evidence="2">PaaI family thioesterase</fullName>
        <ecNumber evidence="2">3.1.2.-</ecNumber>
    </submittedName>
</protein>
<gene>
    <name evidence="2" type="ORF">WKW79_18875</name>
</gene>